<dbReference type="Gene3D" id="3.40.50.12780">
    <property type="entry name" value="N-terminal domain of ligase-like"/>
    <property type="match status" value="2"/>
</dbReference>
<dbReference type="InterPro" id="IPR020845">
    <property type="entry name" value="AMP-binding_CS"/>
</dbReference>
<gene>
    <name evidence="2" type="ORF">BJP36_05335</name>
</gene>
<dbReference type="Pfam" id="PF00501">
    <property type="entry name" value="AMP-binding"/>
    <property type="match status" value="1"/>
</dbReference>
<evidence type="ECO:0000313" key="3">
    <source>
        <dbReference type="Proteomes" id="UP000176944"/>
    </source>
</evidence>
<dbReference type="AlphaFoldDB" id="A0A1D9FVP6"/>
<dbReference type="PANTHER" id="PTHR43813:SF1">
    <property type="entry name" value="ACYL-ACTIVATING ENZYME 16, CHLOROPLASTIC-RELATED"/>
    <property type="match status" value="1"/>
</dbReference>
<dbReference type="GO" id="GO:0008922">
    <property type="term" value="F:long-chain fatty acid [acyl-carrier-protein] ligase activity"/>
    <property type="evidence" value="ECO:0007669"/>
    <property type="project" value="TreeGrafter"/>
</dbReference>
<organism evidence="2 3">
    <name type="scientific">Moorena producens (strain JHB)</name>
    <dbReference type="NCBI Taxonomy" id="1454205"/>
    <lineage>
        <taxon>Bacteria</taxon>
        <taxon>Bacillati</taxon>
        <taxon>Cyanobacteriota</taxon>
        <taxon>Cyanophyceae</taxon>
        <taxon>Coleofasciculales</taxon>
        <taxon>Coleofasciculaceae</taxon>
        <taxon>Moorena</taxon>
    </lineage>
</organism>
<name>A0A1D9FVP6_MOOP1</name>
<reference evidence="3" key="1">
    <citation type="submission" date="2016-10" db="EMBL/GenBank/DDBJ databases">
        <title>Comparative genomics uncovers the prolific and rare metabolic potential of the cyanobacterial genus Moorea.</title>
        <authorList>
            <person name="Leao T."/>
            <person name="Castelao G."/>
            <person name="Korobeynikov A."/>
            <person name="Monroe E.A."/>
            <person name="Podell S."/>
            <person name="Glukhov E."/>
            <person name="Allen E."/>
            <person name="Gerwick W.H."/>
            <person name="Gerwick L."/>
        </authorList>
    </citation>
    <scope>NUCLEOTIDE SEQUENCE [LARGE SCALE GENOMIC DNA]</scope>
    <source>
        <strain evidence="3">JHB</strain>
    </source>
</reference>
<dbReference type="Pfam" id="PF23562">
    <property type="entry name" value="AMP-binding_C_3"/>
    <property type="match status" value="1"/>
</dbReference>
<dbReference type="InterPro" id="IPR042099">
    <property type="entry name" value="ANL_N_sf"/>
</dbReference>
<dbReference type="Proteomes" id="UP000176944">
    <property type="component" value="Chromosome"/>
</dbReference>
<evidence type="ECO:0000313" key="2">
    <source>
        <dbReference type="EMBL" id="AOY79427.1"/>
    </source>
</evidence>
<dbReference type="SUPFAM" id="SSF56801">
    <property type="entry name" value="Acetyl-CoA synthetase-like"/>
    <property type="match status" value="1"/>
</dbReference>
<dbReference type="PROSITE" id="PS00455">
    <property type="entry name" value="AMP_BINDING"/>
    <property type="match status" value="1"/>
</dbReference>
<accession>A0A1D9FVP6</accession>
<dbReference type="InterPro" id="IPR052987">
    <property type="entry name" value="Chloroplast_AMP-bd_Enzymes"/>
</dbReference>
<evidence type="ECO:0000259" key="1">
    <source>
        <dbReference type="Pfam" id="PF00501"/>
    </source>
</evidence>
<dbReference type="GO" id="GO:0030497">
    <property type="term" value="P:fatty acid elongation"/>
    <property type="evidence" value="ECO:0007669"/>
    <property type="project" value="TreeGrafter"/>
</dbReference>
<feature type="domain" description="AMP-dependent synthetase/ligase" evidence="1">
    <location>
        <begin position="49"/>
        <end position="482"/>
    </location>
</feature>
<dbReference type="PANTHER" id="PTHR43813">
    <property type="entry name" value="ACYL-ACTIVATING ENZYME 16, CHLOROPLASTIC-RELATED"/>
    <property type="match status" value="1"/>
</dbReference>
<dbReference type="EMBL" id="CP017708">
    <property type="protein sequence ID" value="AOY79427.1"/>
    <property type="molecule type" value="Genomic_DNA"/>
</dbReference>
<dbReference type="InterPro" id="IPR000873">
    <property type="entry name" value="AMP-dep_synth/lig_dom"/>
</dbReference>
<proteinExistence type="predicted"/>
<protein>
    <submittedName>
        <fullName evidence="2">AMP-binding protein</fullName>
    </submittedName>
</protein>
<sequence>MSKNQYAERLRQQERVYLRRVADYSSLQSIPEIWPLAAQRFGSIIALQDPHAVGAHGAPASTLTYTQLHEQIEQFAAGLQSLGFQPTLDEKGIPTRIALFADNSPRWLVADQGIMTAGAVNVVRSGQAEREELLYILEDSGSTALVLENLKTLEKLGDRLDGLPIELVILLSEEQPLSTGSSRQIVNYTQLMEAGASRSVTKANHNRETLATLLYTSGTTGKPKGVMLSHGNLLHQVNTLGTVIEIQKSDRVLSILPTWHAYERSAEYFLLSQGSTQIYTNLRHVKKDLKTFKPNFMVGVPRLWESIYEGVQKQFREQPEGKQKLVQNLLGFSQRYIEARRLAQGLTLDNLNPSPIQKLLATVQASYLWPVHQLANKLVYQKVREATGGEIKQVISGGGSLARHLDNFFEIIGVEVLVGYGLTETSPVTNARRSYRNLRFSAGPPLPETQIRIVDPETHQPLPQGQRGLVMVKGAQVMQEYYHKPEATAKAIDPDGWFDTGDLGWVTPQNDLVLTGRAKDTIVLTNGENIEPQPIEDACLRSAYIDQIMLVGQDQKALGALIVPNLDALQGWAAAQNLTLDVFAQDVDLNTKEVQTLFRSELNREVQNRPGYRQDDRISTFRLILEPFSQENGMMTQTFKIRRPVVTERYRAIIDGMFA</sequence>